<reference evidence="2 3" key="1">
    <citation type="submission" date="2016-03" db="EMBL/GenBank/DDBJ databases">
        <title>Complete genome sequence of Pedobacter cryoconitis PAMC 27485.</title>
        <authorList>
            <person name="Lee J."/>
            <person name="Kim O.-S."/>
        </authorList>
    </citation>
    <scope>NUCLEOTIDE SEQUENCE [LARGE SCALE GENOMIC DNA]</scope>
    <source>
        <strain evidence="2 3">PAMC 27485</strain>
    </source>
</reference>
<gene>
    <name evidence="2" type="ORF">AY601_0484</name>
</gene>
<dbReference type="PANTHER" id="PTHR43581:SF4">
    <property type="entry name" value="ATP_GTP PHOSPHATASE"/>
    <property type="match status" value="1"/>
</dbReference>
<dbReference type="PANTHER" id="PTHR43581">
    <property type="entry name" value="ATP/GTP PHOSPHATASE"/>
    <property type="match status" value="1"/>
</dbReference>
<dbReference type="InterPro" id="IPR051396">
    <property type="entry name" value="Bact_Antivir_Def_Nuclease"/>
</dbReference>
<dbReference type="EMBL" id="CP014504">
    <property type="protein sequence ID" value="AMP97439.1"/>
    <property type="molecule type" value="Genomic_DNA"/>
</dbReference>
<sequence length="360" mass="41127">MQEKIYVENFGPISSVEIEIKDINVFIGTTSSGKSTIAKLISVFKSDQLHYKPEWFDGSQGESSSYILQFNKLLVSYNIDFPIKSNTLIRYEKNGQFYEIKNGNINSNYSLYSNPGHCNAIYIPAERNLFSTLSQSIFSLISSDIALPKWLLDFGKKFENARRDIKFLDIDFLDIKYRFSEGNDIIELKNKETIKLSQGSSGLQSVIPLMMVIQHLTEDINNIDKEVNYDLFVVEEPEMNLYPSSQKELLEFIIQRVKRCKDKLIITTHSPYILTTLDNLVQAGNVNIKDPKTRSMLGKIVPDSLWTDFDKVSCYFFDGGTAKTTLDHELRTLGSSKIDDVSENLSTVFDAILSLKYQDK</sequence>
<dbReference type="PATRIC" id="fig|188932.3.peg.493"/>
<evidence type="ECO:0000259" key="1">
    <source>
        <dbReference type="Pfam" id="PF13175"/>
    </source>
</evidence>
<feature type="domain" description="Endonuclease GajA/Old nuclease/RecF-like AAA" evidence="1">
    <location>
        <begin position="178"/>
        <end position="273"/>
    </location>
</feature>
<dbReference type="Pfam" id="PF13175">
    <property type="entry name" value="AAA_15"/>
    <property type="match status" value="2"/>
</dbReference>
<dbReference type="Gene3D" id="3.40.50.300">
    <property type="entry name" value="P-loop containing nucleotide triphosphate hydrolases"/>
    <property type="match status" value="1"/>
</dbReference>
<accession>A0A127V899</accession>
<protein>
    <recommendedName>
        <fullName evidence="1">Endonuclease GajA/Old nuclease/RecF-like AAA domain-containing protein</fullName>
    </recommendedName>
</protein>
<proteinExistence type="predicted"/>
<organism evidence="2 3">
    <name type="scientific">Pedobacter cryoconitis</name>
    <dbReference type="NCBI Taxonomy" id="188932"/>
    <lineage>
        <taxon>Bacteria</taxon>
        <taxon>Pseudomonadati</taxon>
        <taxon>Bacteroidota</taxon>
        <taxon>Sphingobacteriia</taxon>
        <taxon>Sphingobacteriales</taxon>
        <taxon>Sphingobacteriaceae</taxon>
        <taxon>Pedobacter</taxon>
    </lineage>
</organism>
<feature type="domain" description="Endonuclease GajA/Old nuclease/RecF-like AAA" evidence="1">
    <location>
        <begin position="3"/>
        <end position="71"/>
    </location>
</feature>
<dbReference type="SUPFAM" id="SSF52540">
    <property type="entry name" value="P-loop containing nucleoside triphosphate hydrolases"/>
    <property type="match status" value="1"/>
</dbReference>
<keyword evidence="3" id="KW-1185">Reference proteome</keyword>
<evidence type="ECO:0000313" key="2">
    <source>
        <dbReference type="EMBL" id="AMP97439.1"/>
    </source>
</evidence>
<dbReference type="AlphaFoldDB" id="A0A127V899"/>
<evidence type="ECO:0000313" key="3">
    <source>
        <dbReference type="Proteomes" id="UP000071561"/>
    </source>
</evidence>
<dbReference type="OrthoDB" id="1098190at2"/>
<dbReference type="Proteomes" id="UP000071561">
    <property type="component" value="Chromosome"/>
</dbReference>
<dbReference type="InterPro" id="IPR041685">
    <property type="entry name" value="AAA_GajA/Old/RecF-like"/>
</dbReference>
<dbReference type="RefSeq" id="WP_068395907.1">
    <property type="nucleotide sequence ID" value="NZ_CP014504.1"/>
</dbReference>
<dbReference type="InterPro" id="IPR027417">
    <property type="entry name" value="P-loop_NTPase"/>
</dbReference>
<dbReference type="KEGG" id="pcm:AY601_0484"/>
<name>A0A127V899_9SPHI</name>